<evidence type="ECO:0000313" key="3">
    <source>
        <dbReference type="Proteomes" id="UP000489600"/>
    </source>
</evidence>
<keyword evidence="3" id="KW-1185">Reference proteome</keyword>
<gene>
    <name evidence="2" type="ORF">ANE_LOCUS12196</name>
</gene>
<name>A0A565BJC9_9BRAS</name>
<feature type="region of interest" description="Disordered" evidence="1">
    <location>
        <begin position="36"/>
        <end position="67"/>
    </location>
</feature>
<evidence type="ECO:0000313" key="2">
    <source>
        <dbReference type="EMBL" id="VVB01752.1"/>
    </source>
</evidence>
<proteinExistence type="predicted"/>
<dbReference type="AlphaFoldDB" id="A0A565BJC9"/>
<comment type="caution">
    <text evidence="2">The sequence shown here is derived from an EMBL/GenBank/DDBJ whole genome shotgun (WGS) entry which is preliminary data.</text>
</comment>
<evidence type="ECO:0000256" key="1">
    <source>
        <dbReference type="SAM" id="MobiDB-lite"/>
    </source>
</evidence>
<dbReference type="Proteomes" id="UP000489600">
    <property type="component" value="Unassembled WGS sequence"/>
</dbReference>
<protein>
    <submittedName>
        <fullName evidence="2">Uncharacterized protein</fullName>
    </submittedName>
</protein>
<accession>A0A565BJC9</accession>
<sequence length="67" mass="7644">MTLLRVVSLHDEPSHVTKATVLRNMGFEVMSFLGDKESHSKTEKKSNLENIKETNKESHSESDKEVE</sequence>
<reference evidence="2" key="1">
    <citation type="submission" date="2019-07" db="EMBL/GenBank/DDBJ databases">
        <authorList>
            <person name="Dittberner H."/>
        </authorList>
    </citation>
    <scope>NUCLEOTIDE SEQUENCE [LARGE SCALE GENOMIC DNA]</scope>
</reference>
<organism evidence="2 3">
    <name type="scientific">Arabis nemorensis</name>
    <dbReference type="NCBI Taxonomy" id="586526"/>
    <lineage>
        <taxon>Eukaryota</taxon>
        <taxon>Viridiplantae</taxon>
        <taxon>Streptophyta</taxon>
        <taxon>Embryophyta</taxon>
        <taxon>Tracheophyta</taxon>
        <taxon>Spermatophyta</taxon>
        <taxon>Magnoliopsida</taxon>
        <taxon>eudicotyledons</taxon>
        <taxon>Gunneridae</taxon>
        <taxon>Pentapetalae</taxon>
        <taxon>rosids</taxon>
        <taxon>malvids</taxon>
        <taxon>Brassicales</taxon>
        <taxon>Brassicaceae</taxon>
        <taxon>Arabideae</taxon>
        <taxon>Arabis</taxon>
    </lineage>
</organism>
<dbReference type="EMBL" id="CABITT030000004">
    <property type="protein sequence ID" value="VVB01752.1"/>
    <property type="molecule type" value="Genomic_DNA"/>
</dbReference>